<accession>A0ABV3SSU2</accession>
<feature type="transmembrane region" description="Helical" evidence="1">
    <location>
        <begin position="12"/>
        <end position="31"/>
    </location>
</feature>
<keyword evidence="1" id="KW-0472">Membrane</keyword>
<keyword evidence="3" id="KW-1185">Reference proteome</keyword>
<name>A0ABV3SSU2_9ACTN</name>
<protein>
    <recommendedName>
        <fullName evidence="4">DUF2178 domain-containing protein</fullName>
    </recommendedName>
</protein>
<keyword evidence="1" id="KW-1133">Transmembrane helix</keyword>
<dbReference type="Proteomes" id="UP001556631">
    <property type="component" value="Unassembled WGS sequence"/>
</dbReference>
<feature type="transmembrane region" description="Helical" evidence="1">
    <location>
        <begin position="80"/>
        <end position="102"/>
    </location>
</feature>
<evidence type="ECO:0000256" key="1">
    <source>
        <dbReference type="SAM" id="Phobius"/>
    </source>
</evidence>
<comment type="caution">
    <text evidence="2">The sequence shown here is derived from an EMBL/GenBank/DDBJ whole genome shotgun (WGS) entry which is preliminary data.</text>
</comment>
<dbReference type="EMBL" id="JBFPJR010000001">
    <property type="protein sequence ID" value="MEX0426011.1"/>
    <property type="molecule type" value="Genomic_DNA"/>
</dbReference>
<evidence type="ECO:0000313" key="2">
    <source>
        <dbReference type="EMBL" id="MEX0426011.1"/>
    </source>
</evidence>
<gene>
    <name evidence="2" type="ORF">AB3X52_00140</name>
</gene>
<dbReference type="RefSeq" id="WP_367990547.1">
    <property type="nucleotide sequence ID" value="NZ_JBFPJR010000001.1"/>
</dbReference>
<organism evidence="2 3">
    <name type="scientific">Nocardioides eburneus</name>
    <dbReference type="NCBI Taxonomy" id="3231482"/>
    <lineage>
        <taxon>Bacteria</taxon>
        <taxon>Bacillati</taxon>
        <taxon>Actinomycetota</taxon>
        <taxon>Actinomycetes</taxon>
        <taxon>Propionibacteriales</taxon>
        <taxon>Nocardioidaceae</taxon>
        <taxon>Nocardioides</taxon>
    </lineage>
</organism>
<sequence length="131" mass="13913">MSTAKRCLQSRWATPVVCLVAGLAYLGAGLAGGEPAFAWVGFGIMVVFGAAMLAASRFSETAKGLLDRRDERINALDRDATVIAGVVVILAILVMAIVEIAQGEDGSPYFQLAALAGVSYAVALLWLRWRR</sequence>
<evidence type="ECO:0008006" key="4">
    <source>
        <dbReference type="Google" id="ProtNLM"/>
    </source>
</evidence>
<feature type="transmembrane region" description="Helical" evidence="1">
    <location>
        <begin position="108"/>
        <end position="127"/>
    </location>
</feature>
<evidence type="ECO:0000313" key="3">
    <source>
        <dbReference type="Proteomes" id="UP001556631"/>
    </source>
</evidence>
<proteinExistence type="predicted"/>
<reference evidence="2 3" key="1">
    <citation type="submission" date="2024-07" db="EMBL/GenBank/DDBJ databases">
        <authorList>
            <person name="Lee S."/>
            <person name="Kang M."/>
        </authorList>
    </citation>
    <scope>NUCLEOTIDE SEQUENCE [LARGE SCALE GENOMIC DNA]</scope>
    <source>
        <strain evidence="2 3">DS6</strain>
    </source>
</reference>
<feature type="transmembrane region" description="Helical" evidence="1">
    <location>
        <begin position="37"/>
        <end position="59"/>
    </location>
</feature>
<keyword evidence="1" id="KW-0812">Transmembrane</keyword>